<keyword evidence="1" id="KW-0732">Signal</keyword>
<evidence type="ECO:0000313" key="2">
    <source>
        <dbReference type="EMBL" id="MBG8556330.1"/>
    </source>
</evidence>
<protein>
    <recommendedName>
        <fullName evidence="4">DUF1795 domain-containing protein</fullName>
    </recommendedName>
</protein>
<gene>
    <name evidence="2" type="ORF">I5L79_22480</name>
</gene>
<feature type="chain" id="PRO_5046542381" description="DUF1795 domain-containing protein" evidence="1">
    <location>
        <begin position="18"/>
        <end position="193"/>
    </location>
</feature>
<feature type="signal peptide" evidence="1">
    <location>
        <begin position="1"/>
        <end position="17"/>
    </location>
</feature>
<sequence>MKHLRIWLALLAGMAMAKTQGQSLPLEQLHKLSTLPQGLPLAKMTTVLLPVGWTYQGHLDMSPEVYWTTELMATDSLDGETPESWLSLRPMPGNLTDVLFKTQLARNFEPLRRELKRMKIEPTPVYCLEGKGERYETAFYSLTLYSGKKGQYRYIAVLHPIPVPSPMAPAAPAAVAEPAPVLPSSTIVSTTSP</sequence>
<dbReference type="EMBL" id="JADWYK010000023">
    <property type="protein sequence ID" value="MBG8556330.1"/>
    <property type="molecule type" value="Genomic_DNA"/>
</dbReference>
<comment type="caution">
    <text evidence="2">The sequence shown here is derived from an EMBL/GenBank/DDBJ whole genome shotgun (WGS) entry which is preliminary data.</text>
</comment>
<name>A0ABS0L847_9BACT</name>
<proteinExistence type="predicted"/>
<organism evidence="2 3">
    <name type="scientific">Hymenobacter guriensis</name>
    <dbReference type="NCBI Taxonomy" id="2793065"/>
    <lineage>
        <taxon>Bacteria</taxon>
        <taxon>Pseudomonadati</taxon>
        <taxon>Bacteroidota</taxon>
        <taxon>Cytophagia</taxon>
        <taxon>Cytophagales</taxon>
        <taxon>Hymenobacteraceae</taxon>
        <taxon>Hymenobacter</taxon>
    </lineage>
</organism>
<evidence type="ECO:0008006" key="4">
    <source>
        <dbReference type="Google" id="ProtNLM"/>
    </source>
</evidence>
<dbReference type="RefSeq" id="WP_196957348.1">
    <property type="nucleotide sequence ID" value="NZ_JADWYK010000023.1"/>
</dbReference>
<accession>A0ABS0L847</accession>
<dbReference type="Proteomes" id="UP000601099">
    <property type="component" value="Unassembled WGS sequence"/>
</dbReference>
<evidence type="ECO:0000313" key="3">
    <source>
        <dbReference type="Proteomes" id="UP000601099"/>
    </source>
</evidence>
<reference evidence="2 3" key="1">
    <citation type="submission" date="2020-11" db="EMBL/GenBank/DDBJ databases">
        <title>Hymenobacter sp.</title>
        <authorList>
            <person name="Kim M.K."/>
        </authorList>
    </citation>
    <scope>NUCLEOTIDE SEQUENCE [LARGE SCALE GENOMIC DNA]</scope>
    <source>
        <strain evidence="2 3">BT594</strain>
    </source>
</reference>
<keyword evidence="3" id="KW-1185">Reference proteome</keyword>
<evidence type="ECO:0000256" key="1">
    <source>
        <dbReference type="SAM" id="SignalP"/>
    </source>
</evidence>